<comment type="caution">
    <text evidence="2">The sequence shown here is derived from an EMBL/GenBank/DDBJ whole genome shotgun (WGS) entry which is preliminary data.</text>
</comment>
<dbReference type="RefSeq" id="WP_238216657.1">
    <property type="nucleotide sequence ID" value="NZ_BPUS01000022.1"/>
</dbReference>
<name>A0AA37IHM0_9BURK</name>
<accession>A0AA37IHM0</accession>
<dbReference type="PANTHER" id="PTHR43211:SF1">
    <property type="entry name" value="BLL6422 PROTEIN"/>
    <property type="match status" value="1"/>
</dbReference>
<feature type="domain" description="Fumarylacetoacetase-like C-terminal" evidence="1">
    <location>
        <begin position="137"/>
        <end position="321"/>
    </location>
</feature>
<dbReference type="PANTHER" id="PTHR43211">
    <property type="entry name" value="FUMARYLACETOACETATE HYDROLASE"/>
    <property type="match status" value="1"/>
</dbReference>
<evidence type="ECO:0000259" key="1">
    <source>
        <dbReference type="Pfam" id="PF01557"/>
    </source>
</evidence>
<dbReference type="Pfam" id="PF01557">
    <property type="entry name" value="FAA_hydrolase"/>
    <property type="match status" value="1"/>
</dbReference>
<dbReference type="InterPro" id="IPR011234">
    <property type="entry name" value="Fumarylacetoacetase-like_C"/>
</dbReference>
<evidence type="ECO:0000313" key="2">
    <source>
        <dbReference type="EMBL" id="GJH29377.1"/>
    </source>
</evidence>
<dbReference type="EMBL" id="BPUS01000022">
    <property type="protein sequence ID" value="GJH29377.1"/>
    <property type="molecule type" value="Genomic_DNA"/>
</dbReference>
<evidence type="ECO:0000313" key="3">
    <source>
        <dbReference type="Proteomes" id="UP001055111"/>
    </source>
</evidence>
<proteinExistence type="predicted"/>
<dbReference type="AlphaFoldDB" id="A0AA37IHM0"/>
<protein>
    <submittedName>
        <fullName evidence="2">Fumarylacetoacetate hydrolase family protein</fullName>
    </submittedName>
</protein>
<gene>
    <name evidence="2" type="ORF">CBA19CS42_32695</name>
</gene>
<reference evidence="2" key="1">
    <citation type="submission" date="2022-09" db="EMBL/GenBank/DDBJ databases">
        <title>Isolation and characterization of 3-chlorobenzoate degrading bacteria from soils in Shizuoka.</title>
        <authorList>
            <person name="Ifat A."/>
            <person name="Ogawa N."/>
            <person name="Kimbara K."/>
            <person name="Moriuchi R."/>
            <person name="Dohra H."/>
            <person name="Shintani M."/>
        </authorList>
    </citation>
    <scope>NUCLEOTIDE SEQUENCE</scope>
    <source>
        <strain evidence="2">19CS4-2</strain>
    </source>
</reference>
<dbReference type="InterPro" id="IPR036663">
    <property type="entry name" value="Fumarylacetoacetase_C_sf"/>
</dbReference>
<keyword evidence="2" id="KW-0378">Hydrolase</keyword>
<organism evidence="2 3">
    <name type="scientific">Caballeronia novacaledonica</name>
    <dbReference type="NCBI Taxonomy" id="1544861"/>
    <lineage>
        <taxon>Bacteria</taxon>
        <taxon>Pseudomonadati</taxon>
        <taxon>Pseudomonadota</taxon>
        <taxon>Betaproteobacteria</taxon>
        <taxon>Burkholderiales</taxon>
        <taxon>Burkholderiaceae</taxon>
        <taxon>Caballeronia</taxon>
    </lineage>
</organism>
<sequence length="324" mass="35458">MKLATFRIADEYTVVGAIVDRAGAPSMIVNLEAAHGAHSARSVAFFSDMQAFIEGGTTAQDLAGELLERADIEAPYAVAIESANLLSPIPRPVQLRDFSVFEAHLRDAGVGLARLEARETRLAEPARDSGTVAQVYRDFPLFYFSNRMNVSGSGVQLNWPDEVELLDFELEIAAVIGKTAKDIPTEEAAEHIFGYTIFNDVSARDIQWRQMKGYLGPCKAKSYDQCNVLGPWIVTRDEMPTAEGLKACVKVNGAPWIETQVHGMVHSFADMVAFASRGETVYAGEVFGSGTVGGCCGLEMDRWIKRGDRVELEVEHIGTLVCNY</sequence>
<dbReference type="Gene3D" id="3.90.850.10">
    <property type="entry name" value="Fumarylacetoacetase-like, C-terminal domain"/>
    <property type="match status" value="1"/>
</dbReference>
<dbReference type="GO" id="GO:0016787">
    <property type="term" value="F:hydrolase activity"/>
    <property type="evidence" value="ECO:0007669"/>
    <property type="project" value="UniProtKB-KW"/>
</dbReference>
<dbReference type="SUPFAM" id="SSF56529">
    <property type="entry name" value="FAH"/>
    <property type="match status" value="1"/>
</dbReference>
<dbReference type="Proteomes" id="UP001055111">
    <property type="component" value="Unassembled WGS sequence"/>
</dbReference>